<dbReference type="Proteomes" id="UP001159363">
    <property type="component" value="Chromosome 3"/>
</dbReference>
<comment type="caution">
    <text evidence="2">The sequence shown here is derived from an EMBL/GenBank/DDBJ whole genome shotgun (WGS) entry which is preliminary data.</text>
</comment>
<accession>A0ABQ9I2K5</accession>
<feature type="region of interest" description="Disordered" evidence="1">
    <location>
        <begin position="360"/>
        <end position="380"/>
    </location>
</feature>
<evidence type="ECO:0000256" key="1">
    <source>
        <dbReference type="SAM" id="MobiDB-lite"/>
    </source>
</evidence>
<protein>
    <submittedName>
        <fullName evidence="2">Uncharacterized protein</fullName>
    </submittedName>
</protein>
<keyword evidence="3" id="KW-1185">Reference proteome</keyword>
<gene>
    <name evidence="2" type="ORF">PR048_010375</name>
</gene>
<name>A0ABQ9I2K5_9NEOP</name>
<reference evidence="2 3" key="1">
    <citation type="submission" date="2023-02" db="EMBL/GenBank/DDBJ databases">
        <title>LHISI_Scaffold_Assembly.</title>
        <authorList>
            <person name="Stuart O.P."/>
            <person name="Cleave R."/>
            <person name="Magrath M.J.L."/>
            <person name="Mikheyev A.S."/>
        </authorList>
    </citation>
    <scope>NUCLEOTIDE SEQUENCE [LARGE SCALE GENOMIC DNA]</scope>
    <source>
        <strain evidence="2">Daus_M_001</strain>
        <tissue evidence="2">Leg muscle</tissue>
    </source>
</reference>
<dbReference type="EMBL" id="JARBHB010000003">
    <property type="protein sequence ID" value="KAJ8890866.1"/>
    <property type="molecule type" value="Genomic_DNA"/>
</dbReference>
<proteinExistence type="predicted"/>
<evidence type="ECO:0000313" key="3">
    <source>
        <dbReference type="Proteomes" id="UP001159363"/>
    </source>
</evidence>
<organism evidence="2 3">
    <name type="scientific">Dryococelus australis</name>
    <dbReference type="NCBI Taxonomy" id="614101"/>
    <lineage>
        <taxon>Eukaryota</taxon>
        <taxon>Metazoa</taxon>
        <taxon>Ecdysozoa</taxon>
        <taxon>Arthropoda</taxon>
        <taxon>Hexapoda</taxon>
        <taxon>Insecta</taxon>
        <taxon>Pterygota</taxon>
        <taxon>Neoptera</taxon>
        <taxon>Polyneoptera</taxon>
        <taxon>Phasmatodea</taxon>
        <taxon>Verophasmatodea</taxon>
        <taxon>Anareolatae</taxon>
        <taxon>Phasmatidae</taxon>
        <taxon>Eurycanthinae</taxon>
        <taxon>Dryococelus</taxon>
    </lineage>
</organism>
<sequence>MVLVFDLPPPAFSRATTARLQTFYWSARVGRFPVYPAGTCLPSRSIRCDSRRNRSRICTRVNRAGRCRWPASFLGDLPPPPPPHLALAPWRCCILTSLQPHHLKISLLTGLTTKPAVANFKWGINLGYPVRSRTSASGSSFDQNFHTRNVTDIAVAWGFSRGIPISPAIAFHRFSIADLTSPNVGYVFSVQQRVVNVRHGHQQSSNCASPAIPQRAVWLDYSLPPSHLGANWVRFPAWSLPDFRMWELCRTLLLVGGFSRGSPVCYALALWRCSIYRFTLIDSQDLYAALIDRLINYTRGSRPPASPFDPMSRGGVEGRGYRESGEVGALAIDGLINYCLLDRRAARKCAPQTLAIHTSAVAGVSPSPPHQPADPRASDS</sequence>
<evidence type="ECO:0000313" key="2">
    <source>
        <dbReference type="EMBL" id="KAJ8890866.1"/>
    </source>
</evidence>